<dbReference type="Proteomes" id="UP001485043">
    <property type="component" value="Unassembled WGS sequence"/>
</dbReference>
<feature type="region of interest" description="Disordered" evidence="10">
    <location>
        <begin position="1"/>
        <end position="30"/>
    </location>
</feature>
<evidence type="ECO:0000256" key="3">
    <source>
        <dbReference type="ARBA" id="ARBA00022448"/>
    </source>
</evidence>
<feature type="compositionally biased region" description="Polar residues" evidence="10">
    <location>
        <begin position="804"/>
        <end position="819"/>
    </location>
</feature>
<evidence type="ECO:0000313" key="14">
    <source>
        <dbReference type="EMBL" id="KAK9866819.1"/>
    </source>
</evidence>
<feature type="domain" description="K+ potassium transporter C-terminal" evidence="13">
    <location>
        <begin position="656"/>
        <end position="737"/>
    </location>
</feature>
<dbReference type="PANTHER" id="PTHR30540">
    <property type="entry name" value="OSMOTIC STRESS POTASSIUM TRANSPORTER"/>
    <property type="match status" value="1"/>
</dbReference>
<feature type="transmembrane region" description="Helical" evidence="11">
    <location>
        <begin position="399"/>
        <end position="421"/>
    </location>
</feature>
<evidence type="ECO:0000259" key="12">
    <source>
        <dbReference type="Pfam" id="PF02705"/>
    </source>
</evidence>
<evidence type="ECO:0000256" key="8">
    <source>
        <dbReference type="ARBA" id="ARBA00023065"/>
    </source>
</evidence>
<proteinExistence type="inferred from homology"/>
<organism evidence="14 15">
    <name type="scientific">Apatococcus fuscideae</name>
    <dbReference type="NCBI Taxonomy" id="2026836"/>
    <lineage>
        <taxon>Eukaryota</taxon>
        <taxon>Viridiplantae</taxon>
        <taxon>Chlorophyta</taxon>
        <taxon>core chlorophytes</taxon>
        <taxon>Trebouxiophyceae</taxon>
        <taxon>Chlorellales</taxon>
        <taxon>Chlorellaceae</taxon>
        <taxon>Apatococcus</taxon>
    </lineage>
</organism>
<feature type="transmembrane region" description="Helical" evidence="11">
    <location>
        <begin position="552"/>
        <end position="571"/>
    </location>
</feature>
<evidence type="ECO:0000256" key="11">
    <source>
        <dbReference type="SAM" id="Phobius"/>
    </source>
</evidence>
<feature type="domain" description="K+ potassium transporter integral membrane" evidence="12">
    <location>
        <begin position="56"/>
        <end position="601"/>
    </location>
</feature>
<evidence type="ECO:0000256" key="4">
    <source>
        <dbReference type="ARBA" id="ARBA00022538"/>
    </source>
</evidence>
<feature type="transmembrane region" description="Helical" evidence="11">
    <location>
        <begin position="51"/>
        <end position="69"/>
    </location>
</feature>
<keyword evidence="3" id="KW-0813">Transport</keyword>
<feature type="transmembrane region" description="Helical" evidence="11">
    <location>
        <begin position="523"/>
        <end position="545"/>
    </location>
</feature>
<feature type="transmembrane region" description="Helical" evidence="11">
    <location>
        <begin position="317"/>
        <end position="342"/>
    </location>
</feature>
<dbReference type="InterPro" id="IPR003855">
    <property type="entry name" value="K+_transporter"/>
</dbReference>
<feature type="transmembrane region" description="Helical" evidence="11">
    <location>
        <begin position="441"/>
        <end position="470"/>
    </location>
</feature>
<accession>A0AAW1TEM1</accession>
<evidence type="ECO:0000256" key="9">
    <source>
        <dbReference type="ARBA" id="ARBA00023136"/>
    </source>
</evidence>
<feature type="compositionally biased region" description="Polar residues" evidence="10">
    <location>
        <begin position="159"/>
        <end position="181"/>
    </location>
</feature>
<reference evidence="14 15" key="1">
    <citation type="journal article" date="2024" name="Nat. Commun.">
        <title>Phylogenomics reveals the evolutionary origins of lichenization in chlorophyte algae.</title>
        <authorList>
            <person name="Puginier C."/>
            <person name="Libourel C."/>
            <person name="Otte J."/>
            <person name="Skaloud P."/>
            <person name="Haon M."/>
            <person name="Grisel S."/>
            <person name="Petersen M."/>
            <person name="Berrin J.G."/>
            <person name="Delaux P.M."/>
            <person name="Dal Grande F."/>
            <person name="Keller J."/>
        </authorList>
    </citation>
    <scope>NUCLEOTIDE SEQUENCE [LARGE SCALE GENOMIC DNA]</scope>
    <source>
        <strain evidence="14 15">SAG 2523</strain>
    </source>
</reference>
<feature type="compositionally biased region" description="Low complexity" evidence="10">
    <location>
        <begin position="194"/>
        <end position="215"/>
    </location>
</feature>
<keyword evidence="8" id="KW-0406">Ion transport</keyword>
<gene>
    <name evidence="14" type="ORF">WJX84_006444</name>
</gene>
<feature type="transmembrane region" description="Helical" evidence="11">
    <location>
        <begin position="291"/>
        <end position="310"/>
    </location>
</feature>
<feature type="compositionally biased region" description="Polar residues" evidence="10">
    <location>
        <begin position="1"/>
        <end position="21"/>
    </location>
</feature>
<dbReference type="Pfam" id="PF22776">
    <property type="entry name" value="K_trans_C"/>
    <property type="match status" value="1"/>
</dbReference>
<comment type="similarity">
    <text evidence="2">Belongs to the HAK/KUP transporter (TC 2.A.72.3) family.</text>
</comment>
<feature type="transmembrane region" description="Helical" evidence="11">
    <location>
        <begin position="491"/>
        <end position="511"/>
    </location>
</feature>
<sequence length="1080" mass="117836">MAATEGTTRQRGAQLQSTTPTKLLKRPATSRWEKDEDLELMGHDHDKHGRGFLYLLAFQSVGVVYGDLGTSPLYTFANIFTDNPSEQDVVGATSLIVWTLISLVAIKYAIIVLRADDAGNGGTFALFSQLRRAGELARPDGEALPSDKELTHYQVGRPSMSSKGSTGLTSPFFTRKSSGPGTSPLPAIVPPTGATLADPSSSSATDSTAPATSPLNASDFVTLPGLSGTPGKALAAPPTWRDHLIGHRWVQRILRVMVVIAVGAIMGDGVLTPAISVVSACEGLQVPVPSFPRGAIDGMSIGILVLLFAIQRYGTKFVGAVFSPIVTLWLLANMAVGLYNIFHHHPAILKAMGPNYLFDYLVRNGREGWESLGSVLFCVTGAEALFADLGHFNRKAIQLSAFTLLMPSLVISYLGEGAYLIKHPEDYALTFWKSLPHGTFWPMFIIATLAAIVASQALISAVFQIVYQAITQGFFPRLQVLHTSEKHFGQVYVPIMNFVLFALCLIVVGAFKSSANIGKAYGVSVMADMLFTTHFMVLIMLCVWRTPIWCPILFYAVFAPIEGAYLSSVLLKVPTGGWFSLMLAGVYAVLMLLTGWGNIQKGRFFKRGLIPNLEQYLSVMKPDKRDEDRPVQEQLCVVAPRHKQGPGSTVKVQETPGVGLYYSEFIYGVPPVLVEHMASFPVVHQVNIFVTNRFCPCPRVLKHERLLIEQLGVRGFYHAICRYGYTDVPQQSEGFVTGVLETVRDMLYATLREYILHSESLQQLFPPPPDMLPTRASESGPGPSRPMVIPEGAPLKDGVVGSAPSATSNPSSWGDTATLHQRSSLRSVARAARPLTSNPGSLRPFADLDLDPSITQIDGEMSLPANMRGTASLPATVRSAAAFRKMVSLNATNAEDSLGAATRTARDQNEHSLPARLRSLDKMGVTFGNSEESVPLSVGRRMGAQLVRARMPGPLGSSLHSIISTDLQEAPIDLQTRAYLDEMLKRLDERQDLVAASPDMRQAKLLALEIKTVMLAIQEQEVVYVMGRAHVRLRKHSNYLRRYFAELPYQILVNVLQHDASTAYGIPATRLCEVGLPYEV</sequence>
<feature type="transmembrane region" description="Helical" evidence="11">
    <location>
        <begin position="253"/>
        <end position="271"/>
    </location>
</feature>
<evidence type="ECO:0000256" key="10">
    <source>
        <dbReference type="SAM" id="MobiDB-lite"/>
    </source>
</evidence>
<dbReference type="Pfam" id="PF02705">
    <property type="entry name" value="K_trans"/>
    <property type="match status" value="1"/>
</dbReference>
<evidence type="ECO:0000256" key="5">
    <source>
        <dbReference type="ARBA" id="ARBA00022692"/>
    </source>
</evidence>
<keyword evidence="9 11" id="KW-0472">Membrane</keyword>
<dbReference type="InterPro" id="IPR053952">
    <property type="entry name" value="K_trans_C"/>
</dbReference>
<evidence type="ECO:0000256" key="1">
    <source>
        <dbReference type="ARBA" id="ARBA00004141"/>
    </source>
</evidence>
<dbReference type="InterPro" id="IPR053951">
    <property type="entry name" value="K_trans_N"/>
</dbReference>
<feature type="region of interest" description="Disordered" evidence="10">
    <location>
        <begin position="156"/>
        <end position="215"/>
    </location>
</feature>
<name>A0AAW1TEM1_9CHLO</name>
<keyword evidence="15" id="KW-1185">Reference proteome</keyword>
<evidence type="ECO:0000259" key="13">
    <source>
        <dbReference type="Pfam" id="PF22776"/>
    </source>
</evidence>
<dbReference type="PANTHER" id="PTHR30540:SF83">
    <property type="entry name" value="K+ POTASSIUM TRANSPORTER"/>
    <property type="match status" value="1"/>
</dbReference>
<dbReference type="AlphaFoldDB" id="A0AAW1TEM1"/>
<keyword evidence="6" id="KW-0630">Potassium</keyword>
<keyword evidence="7 11" id="KW-1133">Transmembrane helix</keyword>
<evidence type="ECO:0000256" key="6">
    <source>
        <dbReference type="ARBA" id="ARBA00022958"/>
    </source>
</evidence>
<keyword evidence="4" id="KW-0633">Potassium transport</keyword>
<feature type="transmembrane region" description="Helical" evidence="11">
    <location>
        <begin position="577"/>
        <end position="599"/>
    </location>
</feature>
<evidence type="ECO:0000313" key="15">
    <source>
        <dbReference type="Proteomes" id="UP001485043"/>
    </source>
</evidence>
<protein>
    <recommendedName>
        <fullName evidence="16">Potassium transporter</fullName>
    </recommendedName>
</protein>
<dbReference type="GO" id="GO:0015079">
    <property type="term" value="F:potassium ion transmembrane transporter activity"/>
    <property type="evidence" value="ECO:0007669"/>
    <property type="project" value="InterPro"/>
</dbReference>
<feature type="region of interest" description="Disordered" evidence="10">
    <location>
        <begin position="766"/>
        <end position="819"/>
    </location>
</feature>
<dbReference type="EMBL" id="JALJOV010000131">
    <property type="protein sequence ID" value="KAK9866819.1"/>
    <property type="molecule type" value="Genomic_DNA"/>
</dbReference>
<evidence type="ECO:0000256" key="2">
    <source>
        <dbReference type="ARBA" id="ARBA00008440"/>
    </source>
</evidence>
<evidence type="ECO:0008006" key="16">
    <source>
        <dbReference type="Google" id="ProtNLM"/>
    </source>
</evidence>
<keyword evidence="5 11" id="KW-0812">Transmembrane</keyword>
<dbReference type="GO" id="GO:0016020">
    <property type="term" value="C:membrane"/>
    <property type="evidence" value="ECO:0007669"/>
    <property type="project" value="UniProtKB-SubCell"/>
</dbReference>
<comment type="subcellular location">
    <subcellularLocation>
        <location evidence="1">Membrane</location>
        <topology evidence="1">Multi-pass membrane protein</topology>
    </subcellularLocation>
</comment>
<feature type="transmembrane region" description="Helical" evidence="11">
    <location>
        <begin position="89"/>
        <end position="110"/>
    </location>
</feature>
<comment type="caution">
    <text evidence="14">The sequence shown here is derived from an EMBL/GenBank/DDBJ whole genome shotgun (WGS) entry which is preliminary data.</text>
</comment>
<evidence type="ECO:0000256" key="7">
    <source>
        <dbReference type="ARBA" id="ARBA00022989"/>
    </source>
</evidence>